<evidence type="ECO:0000256" key="2">
    <source>
        <dbReference type="ARBA" id="ARBA00022450"/>
    </source>
</evidence>
<keyword evidence="6" id="KW-0012">Acyltransferase</keyword>
<dbReference type="InterPro" id="IPR014031">
    <property type="entry name" value="Ketoacyl_synth_C"/>
</dbReference>
<dbReference type="SUPFAM" id="SSF52151">
    <property type="entry name" value="FabD/lysophospholipase-like"/>
    <property type="match status" value="1"/>
</dbReference>
<dbReference type="InterPro" id="IPR016036">
    <property type="entry name" value="Malonyl_transacylase_ACP-bd"/>
</dbReference>
<dbReference type="Gene3D" id="3.40.47.10">
    <property type="match status" value="1"/>
</dbReference>
<dbReference type="PANTHER" id="PTHR43775:SF37">
    <property type="entry name" value="SI:DKEY-61P9.11"/>
    <property type="match status" value="1"/>
</dbReference>
<dbReference type="RefSeq" id="WP_190136511.1">
    <property type="nucleotide sequence ID" value="NZ_BNBT01000039.1"/>
</dbReference>
<feature type="region of interest" description="Disordered" evidence="8">
    <location>
        <begin position="1018"/>
        <end position="1042"/>
    </location>
</feature>
<gene>
    <name evidence="12" type="ORF">GCM10018785_30960</name>
</gene>
<dbReference type="SUPFAM" id="SSF47336">
    <property type="entry name" value="ACP-like"/>
    <property type="match status" value="1"/>
</dbReference>
<reference evidence="12" key="2">
    <citation type="submission" date="2020-09" db="EMBL/GenBank/DDBJ databases">
        <authorList>
            <person name="Sun Q."/>
            <person name="Ohkuma M."/>
        </authorList>
    </citation>
    <scope>NUCLEOTIDE SEQUENCE</scope>
    <source>
        <strain evidence="12">JCM 4784</strain>
    </source>
</reference>
<evidence type="ECO:0000256" key="7">
    <source>
        <dbReference type="PROSITE-ProRule" id="PRU01363"/>
    </source>
</evidence>
<dbReference type="Gene3D" id="3.40.366.10">
    <property type="entry name" value="Malonyl-Coenzyme A Acyl Carrier Protein, domain 2"/>
    <property type="match status" value="1"/>
</dbReference>
<dbReference type="SMART" id="SM00826">
    <property type="entry name" value="PKS_DH"/>
    <property type="match status" value="1"/>
</dbReference>
<dbReference type="SUPFAM" id="SSF53901">
    <property type="entry name" value="Thiolase-like"/>
    <property type="match status" value="1"/>
</dbReference>
<keyword evidence="4" id="KW-0808">Transferase</keyword>
<dbReference type="InterPro" id="IPR049552">
    <property type="entry name" value="PKS_DH_N"/>
</dbReference>
<reference evidence="12" key="1">
    <citation type="journal article" date="2014" name="Int. J. Syst. Evol. Microbiol.">
        <title>Complete genome sequence of Corynebacterium casei LMG S-19264T (=DSM 44701T), isolated from a smear-ripened cheese.</title>
        <authorList>
            <consortium name="US DOE Joint Genome Institute (JGI-PGF)"/>
            <person name="Walter F."/>
            <person name="Albersmeier A."/>
            <person name="Kalinowski J."/>
            <person name="Ruckert C."/>
        </authorList>
    </citation>
    <scope>NUCLEOTIDE SEQUENCE</scope>
    <source>
        <strain evidence="12">JCM 4784</strain>
    </source>
</reference>
<dbReference type="InterPro" id="IPR036736">
    <property type="entry name" value="ACP-like_sf"/>
</dbReference>
<dbReference type="PROSITE" id="PS52019">
    <property type="entry name" value="PKS_MFAS_DH"/>
    <property type="match status" value="1"/>
</dbReference>
<dbReference type="SMART" id="SM00825">
    <property type="entry name" value="PKS_KS"/>
    <property type="match status" value="1"/>
</dbReference>
<dbReference type="SMART" id="SM00827">
    <property type="entry name" value="PKS_AT"/>
    <property type="match status" value="1"/>
</dbReference>
<proteinExistence type="predicted"/>
<feature type="region of interest" description="N-terminal hotdog fold" evidence="7">
    <location>
        <begin position="889"/>
        <end position="1023"/>
    </location>
</feature>
<keyword evidence="5" id="KW-0045">Antibiotic biosynthesis</keyword>
<protein>
    <recommendedName>
        <fullName evidence="14">Polyketide synthase</fullName>
    </recommendedName>
</protein>
<accession>A0A918ZLV0</accession>
<dbReference type="Pfam" id="PF00550">
    <property type="entry name" value="PP-binding"/>
    <property type="match status" value="1"/>
</dbReference>
<keyword evidence="13" id="KW-1185">Reference proteome</keyword>
<evidence type="ECO:0000313" key="13">
    <source>
        <dbReference type="Proteomes" id="UP000608024"/>
    </source>
</evidence>
<dbReference type="InterPro" id="IPR014043">
    <property type="entry name" value="Acyl_transferase_dom"/>
</dbReference>
<dbReference type="Pfam" id="PF21089">
    <property type="entry name" value="PKS_DH_N"/>
    <property type="match status" value="1"/>
</dbReference>
<dbReference type="Pfam" id="PF00109">
    <property type="entry name" value="ketoacyl-synt"/>
    <property type="match status" value="1"/>
</dbReference>
<dbReference type="Pfam" id="PF14765">
    <property type="entry name" value="PS-DH"/>
    <property type="match status" value="1"/>
</dbReference>
<feature type="domain" description="Ketosynthase family 3 (KS3)" evidence="10">
    <location>
        <begin position="2"/>
        <end position="430"/>
    </location>
</feature>
<dbReference type="Pfam" id="PF02801">
    <property type="entry name" value="Ketoacyl-synt_C"/>
    <property type="match status" value="1"/>
</dbReference>
<dbReference type="PROSITE" id="PS50075">
    <property type="entry name" value="CARRIER"/>
    <property type="match status" value="1"/>
</dbReference>
<evidence type="ECO:0008006" key="14">
    <source>
        <dbReference type="Google" id="ProtNLM"/>
    </source>
</evidence>
<dbReference type="Gene3D" id="3.30.70.3290">
    <property type="match status" value="1"/>
</dbReference>
<dbReference type="PANTHER" id="PTHR43775">
    <property type="entry name" value="FATTY ACID SYNTHASE"/>
    <property type="match status" value="1"/>
</dbReference>
<evidence type="ECO:0000256" key="6">
    <source>
        <dbReference type="ARBA" id="ARBA00023315"/>
    </source>
</evidence>
<dbReference type="GO" id="GO:0033068">
    <property type="term" value="P:macrolide biosynthetic process"/>
    <property type="evidence" value="ECO:0007669"/>
    <property type="project" value="UniProtKB-ARBA"/>
</dbReference>
<feature type="domain" description="PKS/mFAS DH" evidence="11">
    <location>
        <begin position="889"/>
        <end position="1188"/>
    </location>
</feature>
<comment type="pathway">
    <text evidence="1">Antibiotic biosynthesis.</text>
</comment>
<dbReference type="InterPro" id="IPR050091">
    <property type="entry name" value="PKS_NRPS_Biosynth_Enz"/>
</dbReference>
<dbReference type="InterPro" id="IPR049900">
    <property type="entry name" value="PKS_mFAS_DH"/>
</dbReference>
<dbReference type="InterPro" id="IPR020807">
    <property type="entry name" value="PKS_DH"/>
</dbReference>
<keyword evidence="2" id="KW-0596">Phosphopantetheine</keyword>
<feature type="active site" description="Proton acceptor; for dehydratase activity" evidence="7">
    <location>
        <position position="917"/>
    </location>
</feature>
<dbReference type="GO" id="GO:0006633">
    <property type="term" value="P:fatty acid biosynthetic process"/>
    <property type="evidence" value="ECO:0007669"/>
    <property type="project" value="TreeGrafter"/>
</dbReference>
<comment type="caution">
    <text evidence="12">The sequence shown here is derived from an EMBL/GenBank/DDBJ whole genome shotgun (WGS) entry which is preliminary data.</text>
</comment>
<evidence type="ECO:0000256" key="4">
    <source>
        <dbReference type="ARBA" id="ARBA00022679"/>
    </source>
</evidence>
<dbReference type="InterPro" id="IPR001227">
    <property type="entry name" value="Ac_transferase_dom_sf"/>
</dbReference>
<feature type="region of interest" description="C-terminal hotdog fold" evidence="7">
    <location>
        <begin position="1038"/>
        <end position="1188"/>
    </location>
</feature>
<dbReference type="FunFam" id="3.40.366.10:FF:000002">
    <property type="entry name" value="Probable polyketide synthase 2"/>
    <property type="match status" value="1"/>
</dbReference>
<evidence type="ECO:0000313" key="12">
    <source>
        <dbReference type="EMBL" id="GHE59580.1"/>
    </source>
</evidence>
<dbReference type="GO" id="GO:0004312">
    <property type="term" value="F:fatty acid synthase activity"/>
    <property type="evidence" value="ECO:0007669"/>
    <property type="project" value="TreeGrafter"/>
</dbReference>
<keyword evidence="3" id="KW-0597">Phosphoprotein</keyword>
<dbReference type="InterPro" id="IPR016035">
    <property type="entry name" value="Acyl_Trfase/lysoPLipase"/>
</dbReference>
<dbReference type="EMBL" id="BNBT01000039">
    <property type="protein sequence ID" value="GHE59580.1"/>
    <property type="molecule type" value="Genomic_DNA"/>
</dbReference>
<dbReference type="Gene3D" id="1.10.1200.10">
    <property type="entry name" value="ACP-like"/>
    <property type="match status" value="1"/>
</dbReference>
<dbReference type="InterPro" id="IPR042104">
    <property type="entry name" value="PKS_dehydratase_sf"/>
</dbReference>
<name>A0A918ZLV0_9ACTN</name>
<dbReference type="InterPro" id="IPR020841">
    <property type="entry name" value="PKS_Beta-ketoAc_synthase_dom"/>
</dbReference>
<dbReference type="SMART" id="SM00823">
    <property type="entry name" value="PKS_PP"/>
    <property type="match status" value="1"/>
</dbReference>
<evidence type="ECO:0000259" key="10">
    <source>
        <dbReference type="PROSITE" id="PS52004"/>
    </source>
</evidence>
<dbReference type="InterPro" id="IPR016039">
    <property type="entry name" value="Thiolase-like"/>
</dbReference>
<evidence type="ECO:0000256" key="8">
    <source>
        <dbReference type="SAM" id="MobiDB-lite"/>
    </source>
</evidence>
<dbReference type="CDD" id="cd00833">
    <property type="entry name" value="PKS"/>
    <property type="match status" value="1"/>
</dbReference>
<dbReference type="Proteomes" id="UP000608024">
    <property type="component" value="Unassembled WGS sequence"/>
</dbReference>
<evidence type="ECO:0000259" key="11">
    <source>
        <dbReference type="PROSITE" id="PS52019"/>
    </source>
</evidence>
<evidence type="ECO:0000256" key="5">
    <source>
        <dbReference type="ARBA" id="ARBA00023194"/>
    </source>
</evidence>
<dbReference type="InterPro" id="IPR020806">
    <property type="entry name" value="PKS_PP-bd"/>
</dbReference>
<feature type="active site" description="Proton donor; for dehydratase activity" evidence="7">
    <location>
        <position position="1102"/>
    </location>
</feature>
<sequence>MDRHVSIVGIGCALPGAVADVEDVRGAFLHGRDCIGPIPEERWGADAFYDPDPLRPGRTYVRHGGFVDDIDAFDAAFFGISDTEAARMDPQQRLLLQTVWHALENAGQNPDELRGTSTGVFLASMNTNNYAMLKNTLQGPEGITPYDAMGDAISISAGRVAHFLGVEGPCLAVDTACSGALVALHLARQSILAGECDAAIVAGVNVMLNPGIHIAFSKVGLLSRNGQCRAFDAAADGYVRSEGCVAALLRRESLAVERGDPVYATVVGTAVNHDGRTQALTAPNGRNQEQVIHRALAGVGIDTADAGYVEAHGTGTPVGDPIEMSAIVNAYGHGRPADRPLYVGSAKSNFGHIEAGAGLLGVVRAALSLQHEVIFPSIHVDRLNPKIDLRGAPVRLPSAPVPWPRGDTPRYAGVNSFGYSGTNAHAILREAPAPRPRERAAPRRAPELLALSAKSAESLEELADRWAEFLDRADVDLGAAARTAAVGRATLRHRLTVTAADSAEAATALRRRRSGRAPVTVSEGRARRNPRVAFVFTGQGAQYPGMGRELYAAEPVFAAALDRCAEVMDADLGLPLHEVLFDEQVSTTALTHTQYVQPAVFAVEFALAELLKDWGVEPSVVIGHSIGELVAACAGGMLAFEEAARFAVRRGRAMGSLPPGGKMLAIAVEAAVVEAWLAGREDAVSLAAVNGPRSVVVSGAAAAVDEMARRADEAGLRTTELKVSHAFHSPLMDPALAELERAAAALHPRPPAVPVISNVTGAPLTGTEEPAYWAAQMRNPVRFHDGMRTVVESGCAAVVEVGPHAALIPAVAAAFGQADIALVRTLLRDKQDVRNMRTAAGLLHTTGCPVRLPRLFATGGHRRIHAPEYPFRRDRHWIAPTEGGWDLGSMMRGPRNETGPGRTWPTELAAATPWADHRVLGATVFPATGYLELALRALAGHTAGAPDSPLAATAAPAAPATCEDLTFVRPLLLKPRRPTVATTALRPAPGRDGAFHVTVSTSGAGQHPVEHCRGTVRPATAPADEPRTPPAELRAPLGEGQTPGRLYGMLREAGLEYGTSFSTVRELWPGDDGTGTALGRIRATPDGAGGAEHGHALATMLDGCLHVTAAALFTLPARLLEGAYIPVTLRRATLHRALPEQVWSRVSVRTNDQGTAAVASARVVDDEGLLLAELDGLELRHTSALTGAADSGQAPAPARPYSGEARKLLLERLGPLGQRERVAAMGAWLLDEVRDTLGQAADDLDIDDLDPSTALLEIGLDSLMITELQRRLQEKLDFRFEAMEALTYQSLEDLAGYILDRALGPCLPEAARNETEQQPEPA</sequence>
<dbReference type="Pfam" id="PF00698">
    <property type="entry name" value="Acyl_transf_1"/>
    <property type="match status" value="1"/>
</dbReference>
<dbReference type="PROSITE" id="PS52004">
    <property type="entry name" value="KS3_2"/>
    <property type="match status" value="1"/>
</dbReference>
<dbReference type="SUPFAM" id="SSF55048">
    <property type="entry name" value="Probable ACP-binding domain of malonyl-CoA ACP transacylase"/>
    <property type="match status" value="1"/>
</dbReference>
<evidence type="ECO:0000256" key="1">
    <source>
        <dbReference type="ARBA" id="ARBA00004792"/>
    </source>
</evidence>
<evidence type="ECO:0000256" key="3">
    <source>
        <dbReference type="ARBA" id="ARBA00022553"/>
    </source>
</evidence>
<dbReference type="GO" id="GO:0031177">
    <property type="term" value="F:phosphopantetheine binding"/>
    <property type="evidence" value="ECO:0007669"/>
    <property type="project" value="InterPro"/>
</dbReference>
<dbReference type="FunFam" id="3.40.47.10:FF:000019">
    <property type="entry name" value="Polyketide synthase type I"/>
    <property type="match status" value="1"/>
</dbReference>
<feature type="domain" description="Carrier" evidence="9">
    <location>
        <begin position="1227"/>
        <end position="1302"/>
    </location>
</feature>
<evidence type="ECO:0000259" key="9">
    <source>
        <dbReference type="PROSITE" id="PS50075"/>
    </source>
</evidence>
<dbReference type="Pfam" id="PF16197">
    <property type="entry name" value="KAsynt_C_assoc"/>
    <property type="match status" value="1"/>
</dbReference>
<organism evidence="12 13">
    <name type="scientific">Streptomyces longispororuber</name>
    <dbReference type="NCBI Taxonomy" id="68230"/>
    <lineage>
        <taxon>Bacteria</taxon>
        <taxon>Bacillati</taxon>
        <taxon>Actinomycetota</taxon>
        <taxon>Actinomycetes</taxon>
        <taxon>Kitasatosporales</taxon>
        <taxon>Streptomycetaceae</taxon>
        <taxon>Streptomyces</taxon>
    </lineage>
</organism>
<dbReference type="Gene3D" id="3.10.129.110">
    <property type="entry name" value="Polyketide synthase dehydratase"/>
    <property type="match status" value="1"/>
</dbReference>
<dbReference type="InterPro" id="IPR009081">
    <property type="entry name" value="PP-bd_ACP"/>
</dbReference>
<dbReference type="InterPro" id="IPR049551">
    <property type="entry name" value="PKS_DH_C"/>
</dbReference>
<dbReference type="InterPro" id="IPR032821">
    <property type="entry name" value="PKS_assoc"/>
</dbReference>
<dbReference type="InterPro" id="IPR014030">
    <property type="entry name" value="Ketoacyl_synth_N"/>
</dbReference>